<sequence length="327" mass="36602">MKPMLAGNPNHLSDRAAMALPENLFVARMPTTVFSMHLDLLQLEPAEWIAIAQNPSTSFERRYAAGTLLSFSGDPRIRPLDPEMCDVPGASVWLGTAPEQVPQVVAEWQRVGVIEEWIAKECPCYNVEIKAFRIMRYPVTNLEYRLFLEQTRAPWFPTSWFLGVYPGERANHPVWSVPPEAAEAYADWLSEATGRRFRLPREAEWEYAASGGTGSEYPWGNEFDPYAANTVEAGPLSTTPVGIFPLGRSTFGIDDLAGNVEEYVADDYSPYPGGDVINDDLASTQGSYRIARGGSFTRFGDLARCARRHGRYQRDIYAMGFRLVESL</sequence>
<dbReference type="Proteomes" id="UP000028511">
    <property type="component" value="Unassembled WGS sequence"/>
</dbReference>
<dbReference type="InterPro" id="IPR005532">
    <property type="entry name" value="SUMF_dom"/>
</dbReference>
<dbReference type="HOGENOM" id="CLU_012431_0_1_6"/>
<dbReference type="RefSeq" id="WP_038215191.1">
    <property type="nucleotide sequence ID" value="NZ_CAWLWN010000122.1"/>
</dbReference>
<dbReference type="InterPro" id="IPR051043">
    <property type="entry name" value="Sulfatase_Mod_Factor_Kinase"/>
</dbReference>
<organism evidence="2 3">
    <name type="scientific">Xenorhabdus bovienii str. puntauvense</name>
    <dbReference type="NCBI Taxonomy" id="1398201"/>
    <lineage>
        <taxon>Bacteria</taxon>
        <taxon>Pseudomonadati</taxon>
        <taxon>Pseudomonadota</taxon>
        <taxon>Gammaproteobacteria</taxon>
        <taxon>Enterobacterales</taxon>
        <taxon>Morganellaceae</taxon>
        <taxon>Xenorhabdus</taxon>
    </lineage>
</organism>
<protein>
    <recommendedName>
        <fullName evidence="1">Sulfatase-modifying factor enzyme-like domain-containing protein</fullName>
    </recommendedName>
</protein>
<dbReference type="Gene3D" id="3.90.1580.10">
    <property type="entry name" value="paralog of FGE (formylglycine-generating enzyme)"/>
    <property type="match status" value="1"/>
</dbReference>
<feature type="domain" description="Sulfatase-modifying factor enzyme-like" evidence="1">
    <location>
        <begin position="116"/>
        <end position="324"/>
    </location>
</feature>
<dbReference type="GO" id="GO:0120147">
    <property type="term" value="F:formylglycine-generating oxidase activity"/>
    <property type="evidence" value="ECO:0007669"/>
    <property type="project" value="TreeGrafter"/>
</dbReference>
<evidence type="ECO:0000313" key="3">
    <source>
        <dbReference type="Proteomes" id="UP000028511"/>
    </source>
</evidence>
<dbReference type="SUPFAM" id="SSF56436">
    <property type="entry name" value="C-type lectin-like"/>
    <property type="match status" value="1"/>
</dbReference>
<reference evidence="2" key="1">
    <citation type="submission" date="2013-07" db="EMBL/GenBank/DDBJ databases">
        <title>Sub-species coevolution in mutualistic symbiosis.</title>
        <authorList>
            <person name="Murfin K."/>
            <person name="Klassen J."/>
            <person name="Lee M."/>
            <person name="Forst S."/>
            <person name="Stock P."/>
            <person name="Goodrich-Blair H."/>
        </authorList>
    </citation>
    <scope>NUCLEOTIDE SEQUENCE [LARGE SCALE GENOMIC DNA]</scope>
    <source>
        <strain evidence="2">Puntauvense</strain>
    </source>
</reference>
<name>A0A077NBC6_XENBV</name>
<dbReference type="InterPro" id="IPR016187">
    <property type="entry name" value="CTDL_fold"/>
</dbReference>
<dbReference type="AlphaFoldDB" id="A0A077NBC6"/>
<dbReference type="Pfam" id="PF03781">
    <property type="entry name" value="FGE-sulfatase"/>
    <property type="match status" value="1"/>
</dbReference>
<dbReference type="InterPro" id="IPR042095">
    <property type="entry name" value="SUMF_sf"/>
</dbReference>
<comment type="caution">
    <text evidence="2">The sequence shown here is derived from an EMBL/GenBank/DDBJ whole genome shotgun (WGS) entry which is preliminary data.</text>
</comment>
<dbReference type="PANTHER" id="PTHR23150">
    <property type="entry name" value="SULFATASE MODIFYING FACTOR 1, 2"/>
    <property type="match status" value="1"/>
</dbReference>
<gene>
    <name evidence="2" type="ORF">XBP1_1340092</name>
</gene>
<evidence type="ECO:0000259" key="1">
    <source>
        <dbReference type="Pfam" id="PF03781"/>
    </source>
</evidence>
<dbReference type="PANTHER" id="PTHR23150:SF19">
    <property type="entry name" value="FORMYLGLYCINE-GENERATING ENZYME"/>
    <property type="match status" value="1"/>
</dbReference>
<proteinExistence type="predicted"/>
<accession>A0A077NBC6</accession>
<evidence type="ECO:0000313" key="2">
    <source>
        <dbReference type="EMBL" id="CDG95547.1"/>
    </source>
</evidence>
<dbReference type="EMBL" id="CBSW010000040">
    <property type="protein sequence ID" value="CDG95547.1"/>
    <property type="molecule type" value="Genomic_DNA"/>
</dbReference>